<protein>
    <submittedName>
        <fullName evidence="2">Uncharacterized protein</fullName>
    </submittedName>
</protein>
<sequence>MIQADNQHAMSSEGIWQTQKGKRKTKQVTDNIHPDRREIETKNKYTVLSDIDGESKDNDS</sequence>
<evidence type="ECO:0000313" key="2">
    <source>
        <dbReference type="EMBL" id="CAB4037925.1"/>
    </source>
</evidence>
<accession>A0A7D9JXX4</accession>
<feature type="non-terminal residue" evidence="2">
    <location>
        <position position="60"/>
    </location>
</feature>
<dbReference type="EMBL" id="CACRXK020023617">
    <property type="protein sequence ID" value="CAB4037925.1"/>
    <property type="molecule type" value="Genomic_DNA"/>
</dbReference>
<keyword evidence="3" id="KW-1185">Reference proteome</keyword>
<evidence type="ECO:0000313" key="3">
    <source>
        <dbReference type="Proteomes" id="UP001152795"/>
    </source>
</evidence>
<feature type="compositionally biased region" description="Polar residues" evidence="1">
    <location>
        <begin position="1"/>
        <end position="19"/>
    </location>
</feature>
<name>A0A7D9JXX4_PARCT</name>
<feature type="compositionally biased region" description="Basic and acidic residues" evidence="1">
    <location>
        <begin position="32"/>
        <end position="43"/>
    </location>
</feature>
<comment type="caution">
    <text evidence="2">The sequence shown here is derived from an EMBL/GenBank/DDBJ whole genome shotgun (WGS) entry which is preliminary data.</text>
</comment>
<feature type="region of interest" description="Disordered" evidence="1">
    <location>
        <begin position="1"/>
        <end position="60"/>
    </location>
</feature>
<reference evidence="2" key="1">
    <citation type="submission" date="2020-04" db="EMBL/GenBank/DDBJ databases">
        <authorList>
            <person name="Alioto T."/>
            <person name="Alioto T."/>
            <person name="Gomez Garrido J."/>
        </authorList>
    </citation>
    <scope>NUCLEOTIDE SEQUENCE</scope>
    <source>
        <strain evidence="2">A484AB</strain>
    </source>
</reference>
<proteinExistence type="predicted"/>
<gene>
    <name evidence="2" type="ORF">PACLA_8A037233</name>
</gene>
<evidence type="ECO:0000256" key="1">
    <source>
        <dbReference type="SAM" id="MobiDB-lite"/>
    </source>
</evidence>
<dbReference type="Proteomes" id="UP001152795">
    <property type="component" value="Unassembled WGS sequence"/>
</dbReference>
<dbReference type="AlphaFoldDB" id="A0A7D9JXX4"/>
<organism evidence="2 3">
    <name type="scientific">Paramuricea clavata</name>
    <name type="common">Red gorgonian</name>
    <name type="synonym">Violescent sea-whip</name>
    <dbReference type="NCBI Taxonomy" id="317549"/>
    <lineage>
        <taxon>Eukaryota</taxon>
        <taxon>Metazoa</taxon>
        <taxon>Cnidaria</taxon>
        <taxon>Anthozoa</taxon>
        <taxon>Octocorallia</taxon>
        <taxon>Malacalcyonacea</taxon>
        <taxon>Plexauridae</taxon>
        <taxon>Paramuricea</taxon>
    </lineage>
</organism>